<dbReference type="InterPro" id="IPR050834">
    <property type="entry name" value="Glycosyltransf_2"/>
</dbReference>
<dbReference type="Proteomes" id="UP000215002">
    <property type="component" value="Chromosome"/>
</dbReference>
<evidence type="ECO:0000259" key="1">
    <source>
        <dbReference type="Pfam" id="PF00535"/>
    </source>
</evidence>
<dbReference type="AlphaFoldDB" id="A0A223P3W2"/>
<accession>A0A223P3W2</accession>
<reference evidence="2 3" key="1">
    <citation type="submission" date="2017-08" db="EMBL/GenBank/DDBJ databases">
        <title>Complete genome sequence of Mucilaginibacter sp. strain BJC16-A31.</title>
        <authorList>
            <consortium name="Henan University of Science and Technology"/>
            <person name="You X."/>
        </authorList>
    </citation>
    <scope>NUCLEOTIDE SEQUENCE [LARGE SCALE GENOMIC DNA]</scope>
    <source>
        <strain evidence="2 3">BJC16-A31</strain>
    </source>
</reference>
<keyword evidence="3" id="KW-1185">Reference proteome</keyword>
<feature type="domain" description="Glycosyltransferase 2-like" evidence="1">
    <location>
        <begin position="7"/>
        <end position="123"/>
    </location>
</feature>
<dbReference type="Pfam" id="PF00535">
    <property type="entry name" value="Glycos_transf_2"/>
    <property type="match status" value="1"/>
</dbReference>
<name>A0A223P3W2_9SPHI</name>
<dbReference type="EMBL" id="CP022743">
    <property type="protein sequence ID" value="ASU36785.1"/>
    <property type="molecule type" value="Genomic_DNA"/>
</dbReference>
<sequence>MAAMDISIIIPAYNRLWSLPQTIDSCRNNKCRVEIIVIDDGSSDGTATWLARQNDLVILSQPNSGKCVAVNKAFEIAKGKYIRFLDSDDLISQGANDQQFELAEAGFADIVVSGYQLFEREGQILKVQPWADTDDFIARQLGEGDGSHYSAFLFKKDFITDITHRQEFALRDDRFFILEVALKEPKVAAHKGAALIHRVAHHDRLQISSGVKQHLQNSQHLGLYKNILNKLRTSGKLTPRRINAAINILWPLAHWIAIYDLGEAARLVNWIRALNPEFKAPEPGLLGKCYQKLGFVNTEKLLRLRRKFLLR</sequence>
<dbReference type="InterPro" id="IPR001173">
    <property type="entry name" value="Glyco_trans_2-like"/>
</dbReference>
<dbReference type="KEGG" id="muc:MuYL_4902"/>
<gene>
    <name evidence="2" type="ORF">MuYL_4902</name>
</gene>
<dbReference type="PANTHER" id="PTHR43685:SF2">
    <property type="entry name" value="GLYCOSYLTRANSFERASE 2-LIKE DOMAIN-CONTAINING PROTEIN"/>
    <property type="match status" value="1"/>
</dbReference>
<evidence type="ECO:0000313" key="3">
    <source>
        <dbReference type="Proteomes" id="UP000215002"/>
    </source>
</evidence>
<proteinExistence type="predicted"/>
<dbReference type="PANTHER" id="PTHR43685">
    <property type="entry name" value="GLYCOSYLTRANSFERASE"/>
    <property type="match status" value="1"/>
</dbReference>
<organism evidence="2 3">
    <name type="scientific">Mucilaginibacter xinganensis</name>
    <dbReference type="NCBI Taxonomy" id="1234841"/>
    <lineage>
        <taxon>Bacteria</taxon>
        <taxon>Pseudomonadati</taxon>
        <taxon>Bacteroidota</taxon>
        <taxon>Sphingobacteriia</taxon>
        <taxon>Sphingobacteriales</taxon>
        <taxon>Sphingobacteriaceae</taxon>
        <taxon>Mucilaginibacter</taxon>
    </lineage>
</organism>
<dbReference type="Gene3D" id="3.90.550.10">
    <property type="entry name" value="Spore Coat Polysaccharide Biosynthesis Protein SpsA, Chain A"/>
    <property type="match status" value="1"/>
</dbReference>
<dbReference type="CDD" id="cd00761">
    <property type="entry name" value="Glyco_tranf_GTA_type"/>
    <property type="match status" value="1"/>
</dbReference>
<dbReference type="InterPro" id="IPR029044">
    <property type="entry name" value="Nucleotide-diphossugar_trans"/>
</dbReference>
<protein>
    <recommendedName>
        <fullName evidence="1">Glycosyltransferase 2-like domain-containing protein</fullName>
    </recommendedName>
</protein>
<dbReference type="SUPFAM" id="SSF53448">
    <property type="entry name" value="Nucleotide-diphospho-sugar transferases"/>
    <property type="match status" value="1"/>
</dbReference>
<evidence type="ECO:0000313" key="2">
    <source>
        <dbReference type="EMBL" id="ASU36785.1"/>
    </source>
</evidence>